<name>A0ABS1DDY9_9PROT</name>
<keyword evidence="1" id="KW-0175">Coiled coil</keyword>
<keyword evidence="3" id="KW-1185">Reference proteome</keyword>
<accession>A0ABS1DDY9</accession>
<comment type="caution">
    <text evidence="2">The sequence shown here is derived from an EMBL/GenBank/DDBJ whole genome shotgun (WGS) entry which is preliminary data.</text>
</comment>
<protein>
    <submittedName>
        <fullName evidence="2">Uncharacterized protein</fullName>
    </submittedName>
</protein>
<feature type="coiled-coil region" evidence="1">
    <location>
        <begin position="48"/>
        <end position="80"/>
    </location>
</feature>
<evidence type="ECO:0000256" key="1">
    <source>
        <dbReference type="SAM" id="Coils"/>
    </source>
</evidence>
<reference evidence="2 3" key="1">
    <citation type="journal article" date="2020" name="Microorganisms">
        <title>Osmotic Adaptation and Compatible Solute Biosynthesis of Phototrophic Bacteria as Revealed from Genome Analyses.</title>
        <authorList>
            <person name="Imhoff J.F."/>
            <person name="Rahn T."/>
            <person name="Kunzel S."/>
            <person name="Keller A."/>
            <person name="Neulinger S.C."/>
        </authorList>
    </citation>
    <scope>NUCLEOTIDE SEQUENCE [LARGE SCALE GENOMIC DNA]</scope>
    <source>
        <strain evidence="2 3">DSM 9895</strain>
    </source>
</reference>
<proteinExistence type="predicted"/>
<organism evidence="2 3">
    <name type="scientific">Rhodovibrio sodomensis</name>
    <dbReference type="NCBI Taxonomy" id="1088"/>
    <lineage>
        <taxon>Bacteria</taxon>
        <taxon>Pseudomonadati</taxon>
        <taxon>Pseudomonadota</taxon>
        <taxon>Alphaproteobacteria</taxon>
        <taxon>Rhodospirillales</taxon>
        <taxon>Rhodovibrionaceae</taxon>
        <taxon>Rhodovibrio</taxon>
    </lineage>
</organism>
<evidence type="ECO:0000313" key="3">
    <source>
        <dbReference type="Proteomes" id="UP001296873"/>
    </source>
</evidence>
<dbReference type="EMBL" id="NRRL01000021">
    <property type="protein sequence ID" value="MBK1668327.1"/>
    <property type="molecule type" value="Genomic_DNA"/>
</dbReference>
<evidence type="ECO:0000313" key="2">
    <source>
        <dbReference type="EMBL" id="MBK1668327.1"/>
    </source>
</evidence>
<gene>
    <name evidence="2" type="ORF">CKO28_09800</name>
</gene>
<sequence length="95" mass="10860">MFEDFGRRQTNTAVAGFVYRRRGDTDPLYRLARRAATTGTQADQDALIEACEARLTDEEQQALEAELLELSDRLHAMTEDVNADTVAILESWRRR</sequence>
<dbReference type="Proteomes" id="UP001296873">
    <property type="component" value="Unassembled WGS sequence"/>
</dbReference>